<keyword evidence="4" id="KW-0560">Oxidoreductase</keyword>
<dbReference type="KEGG" id="msv:Mesil_1798"/>
<keyword evidence="5" id="KW-0520">NAD</keyword>
<dbReference type="RefSeq" id="WP_013158233.1">
    <property type="nucleotide sequence ID" value="NC_014212.1"/>
</dbReference>
<dbReference type="eggNOG" id="COG1024">
    <property type="taxonomic scope" value="Bacteria"/>
</dbReference>
<dbReference type="InterPro" id="IPR036291">
    <property type="entry name" value="NAD(P)-bd_dom_sf"/>
</dbReference>
<dbReference type="PANTHER" id="PTHR48075">
    <property type="entry name" value="3-HYDROXYACYL-COA DEHYDROGENASE FAMILY PROTEIN"/>
    <property type="match status" value="1"/>
</dbReference>
<dbReference type="SUPFAM" id="SSF51735">
    <property type="entry name" value="NAD(P)-binding Rossmann-fold domains"/>
    <property type="match status" value="1"/>
</dbReference>
<organism evidence="11 12">
    <name type="scientific">Allomeiothermus silvanus (strain ATCC 700542 / DSM 9946 / NBRC 106475 / NCIMB 13440 / VI-R2)</name>
    <name type="common">Thermus silvanus</name>
    <dbReference type="NCBI Taxonomy" id="526227"/>
    <lineage>
        <taxon>Bacteria</taxon>
        <taxon>Thermotogati</taxon>
        <taxon>Deinococcota</taxon>
        <taxon>Deinococci</taxon>
        <taxon>Thermales</taxon>
        <taxon>Thermaceae</taxon>
        <taxon>Allomeiothermus</taxon>
    </lineage>
</organism>
<dbReference type="PANTHER" id="PTHR48075:SF7">
    <property type="entry name" value="3-HYDROXYACYL-COA DEHYDROGENASE-RELATED"/>
    <property type="match status" value="1"/>
</dbReference>
<evidence type="ECO:0000256" key="1">
    <source>
        <dbReference type="ARBA" id="ARBA00005005"/>
    </source>
</evidence>
<dbReference type="InterPro" id="IPR029045">
    <property type="entry name" value="ClpP/crotonase-like_dom_sf"/>
</dbReference>
<feature type="domain" description="3-hydroxyacyl-CoA dehydrogenase C-terminal" evidence="9">
    <location>
        <begin position="188"/>
        <end position="283"/>
    </location>
</feature>
<dbReference type="InterPro" id="IPR006176">
    <property type="entry name" value="3-OHacyl-CoA_DH_NAD-bd"/>
</dbReference>
<evidence type="ECO:0000256" key="3">
    <source>
        <dbReference type="ARBA" id="ARBA00022963"/>
    </source>
</evidence>
<dbReference type="GO" id="GO:0006635">
    <property type="term" value="P:fatty acid beta-oxidation"/>
    <property type="evidence" value="ECO:0007669"/>
    <property type="project" value="UniProtKB-UniPathway"/>
</dbReference>
<evidence type="ECO:0000256" key="7">
    <source>
        <dbReference type="ARBA" id="ARBA00049556"/>
    </source>
</evidence>
<dbReference type="HOGENOM" id="CLU_010448_0_0_0"/>
<name>D7BFX3_ALLS1</name>
<dbReference type="OrthoDB" id="9815331at2"/>
<dbReference type="EMBL" id="CP002042">
    <property type="protein sequence ID" value="ADH63676.1"/>
    <property type="molecule type" value="Genomic_DNA"/>
</dbReference>
<evidence type="ECO:0000259" key="10">
    <source>
        <dbReference type="Pfam" id="PF02737"/>
    </source>
</evidence>
<feature type="chain" id="PRO_5003093146" evidence="8">
    <location>
        <begin position="23"/>
        <end position="764"/>
    </location>
</feature>
<feature type="signal peptide" evidence="8">
    <location>
        <begin position="1"/>
        <end position="22"/>
    </location>
</feature>
<comment type="catalytic activity">
    <reaction evidence="7">
        <text>a (3S)-3-hydroxyacyl-CoA + NAD(+) = a 3-oxoacyl-CoA + NADH + H(+)</text>
        <dbReference type="Rhea" id="RHEA:22432"/>
        <dbReference type="ChEBI" id="CHEBI:15378"/>
        <dbReference type="ChEBI" id="CHEBI:57318"/>
        <dbReference type="ChEBI" id="CHEBI:57540"/>
        <dbReference type="ChEBI" id="CHEBI:57945"/>
        <dbReference type="ChEBI" id="CHEBI:90726"/>
        <dbReference type="EC" id="1.1.1.35"/>
    </reaction>
</comment>
<evidence type="ECO:0000256" key="5">
    <source>
        <dbReference type="ARBA" id="ARBA00023027"/>
    </source>
</evidence>
<gene>
    <name evidence="11" type="ordered locus">Mesil_1798</name>
</gene>
<dbReference type="InterPro" id="IPR008927">
    <property type="entry name" value="6-PGluconate_DH-like_C_sf"/>
</dbReference>
<evidence type="ECO:0000259" key="9">
    <source>
        <dbReference type="Pfam" id="PF00725"/>
    </source>
</evidence>
<protein>
    <submittedName>
        <fullName evidence="11">3-hydroxyacyl-CoA dehydrogenase NAD-binding protein</fullName>
    </submittedName>
</protein>
<keyword evidence="12" id="KW-1185">Reference proteome</keyword>
<dbReference type="Gene3D" id="3.40.50.720">
    <property type="entry name" value="NAD(P)-binding Rossmann-like Domain"/>
    <property type="match status" value="1"/>
</dbReference>
<dbReference type="AlphaFoldDB" id="D7BFX3"/>
<dbReference type="InterPro" id="IPR006108">
    <property type="entry name" value="3HC_DH_C"/>
</dbReference>
<dbReference type="Gene3D" id="1.10.1040.50">
    <property type="match status" value="1"/>
</dbReference>
<evidence type="ECO:0000256" key="8">
    <source>
        <dbReference type="SAM" id="SignalP"/>
    </source>
</evidence>
<dbReference type="Pfam" id="PF00378">
    <property type="entry name" value="ECH_1"/>
    <property type="match status" value="1"/>
</dbReference>
<keyword evidence="6" id="KW-0443">Lipid metabolism</keyword>
<reference evidence="11 12" key="1">
    <citation type="journal article" date="2010" name="Stand. Genomic Sci.">
        <title>Complete genome sequence of Meiothermus silvanus type strain (VI-R2).</title>
        <authorList>
            <person name="Sikorski J."/>
            <person name="Tindall B.J."/>
            <person name="Lowry S."/>
            <person name="Lucas S."/>
            <person name="Nolan M."/>
            <person name="Copeland A."/>
            <person name="Glavina Del Rio T."/>
            <person name="Tice H."/>
            <person name="Cheng J.F."/>
            <person name="Han C."/>
            <person name="Pitluck S."/>
            <person name="Liolios K."/>
            <person name="Ivanova N."/>
            <person name="Mavromatis K."/>
            <person name="Mikhailova N."/>
            <person name="Pati A."/>
            <person name="Goodwin L."/>
            <person name="Chen A."/>
            <person name="Palaniappan K."/>
            <person name="Land M."/>
            <person name="Hauser L."/>
            <person name="Chang Y.J."/>
            <person name="Jeffries C.D."/>
            <person name="Rohde M."/>
            <person name="Goker M."/>
            <person name="Woyke T."/>
            <person name="Bristow J."/>
            <person name="Eisen J.A."/>
            <person name="Markowitz V."/>
            <person name="Hugenholtz P."/>
            <person name="Kyrpides N.C."/>
            <person name="Klenk H.P."/>
            <person name="Lapidus A."/>
        </authorList>
    </citation>
    <scope>NUCLEOTIDE SEQUENCE [LARGE SCALE GENOMIC DNA]</scope>
    <source>
        <strain evidence="12">ATCC 700542 / DSM 9946 / VI-R2</strain>
    </source>
</reference>
<evidence type="ECO:0000256" key="4">
    <source>
        <dbReference type="ARBA" id="ARBA00023002"/>
    </source>
</evidence>
<dbReference type="UniPathway" id="UPA00659"/>
<feature type="domain" description="3-hydroxyacyl-CoA dehydrogenase NAD binding" evidence="10">
    <location>
        <begin position="5"/>
        <end position="185"/>
    </location>
</feature>
<dbReference type="Gene3D" id="3.90.226.10">
    <property type="entry name" value="2-enoyl-CoA Hydratase, Chain A, domain 1"/>
    <property type="match status" value="1"/>
</dbReference>
<evidence type="ECO:0000313" key="11">
    <source>
        <dbReference type="EMBL" id="ADH63676.1"/>
    </source>
</evidence>
<keyword evidence="8" id="KW-0732">Signal</keyword>
<dbReference type="CDD" id="cd06558">
    <property type="entry name" value="crotonase-like"/>
    <property type="match status" value="1"/>
</dbReference>
<dbReference type="SUPFAM" id="SSF52096">
    <property type="entry name" value="ClpP/crotonase"/>
    <property type="match status" value="1"/>
</dbReference>
<dbReference type="STRING" id="526227.Mesil_1798"/>
<dbReference type="GO" id="GO:0003857">
    <property type="term" value="F:(3S)-3-hydroxyacyl-CoA dehydrogenase (NAD+) activity"/>
    <property type="evidence" value="ECO:0007669"/>
    <property type="project" value="UniProtKB-EC"/>
</dbReference>
<proteinExistence type="predicted"/>
<dbReference type="Proteomes" id="UP000001916">
    <property type="component" value="Chromosome"/>
</dbReference>
<accession>D7BFX3</accession>
<dbReference type="Pfam" id="PF00725">
    <property type="entry name" value="3HCDH"/>
    <property type="match status" value="1"/>
</dbReference>
<keyword evidence="2" id="KW-0276">Fatty acid metabolism</keyword>
<comment type="pathway">
    <text evidence="1">Lipid metabolism; fatty acid beta-oxidation.</text>
</comment>
<dbReference type="GO" id="GO:0070403">
    <property type="term" value="F:NAD+ binding"/>
    <property type="evidence" value="ECO:0007669"/>
    <property type="project" value="InterPro"/>
</dbReference>
<evidence type="ECO:0000256" key="2">
    <source>
        <dbReference type="ARBA" id="ARBA00022832"/>
    </source>
</evidence>
<keyword evidence="3" id="KW-0442">Lipid degradation</keyword>
<dbReference type="SUPFAM" id="SSF48179">
    <property type="entry name" value="6-phosphogluconate dehydrogenase C-terminal domain-like"/>
    <property type="match status" value="2"/>
</dbReference>
<sequence length="764" mass="83654">MRIKKIGVVGAGTMGGAIAALAASAGVPVVLLDIPGQQDKLELVKKGLERQLKAKPAAFMDKGRASLIELGTTEELAKLKDCDWIVEVIIEKPEPKQELFAKLESVCKPTAIVSSNTSGIPMRTLLEGRSEGFRKRFLGTHFFAPVRYLHLLELIPTPDTDPQVVQTMRYFGERILGKGTVICKDAPGFIANRLGVYGMTQAMRLMMEEGLTIDEVDALTGPLVGRPKSATFRTGDISGLDVLKLVSTELAHTTGEDFRMPDWVENLIQQGNLGDKTGAGFYKKVGKDIFTYDYRTGEYKPQEKLRLAEIAAIKDLPLSERLKKVAELPGKYGAFARKLFLITAHYALEKAPEIAYDIVAVDQAMEWGFAWEQGPFKNMDAVGLDYLRQGFAELGLVEPELLKKAQGSFYKDGTYLGFDGQYHSLPRNPAHITASGLRKAGKVLLEGKETALLDLGDGVALFENRAKMGTLGEGVLRELHKALDWVEQSDYHGLVLSHDDPRTYSAGANLALVLMGAQEGDWDEMARAVHTFQQTAMRLRRSPFPVISAPFGLTLGGGAEFSLHSDRIQAHAELYMGLVEVGVGLIPAGGGTKEMLFRFTQELSAYGPDIDLFEGVKRAFQMIALAQTSTSALEARNMGFLRHGDGISMNRDTLISDAKAQVLALAAGYVPQPPMKIRALGAEGIGNLRYALWQFQEAGQASEHDARIGEELAYVLCGGDGPAREVSEQDILDLEREAFLKLLGTKKTQERIAHMLKTGKPLRN</sequence>
<dbReference type="Pfam" id="PF02737">
    <property type="entry name" value="3HCDH_N"/>
    <property type="match status" value="1"/>
</dbReference>
<evidence type="ECO:0000313" key="12">
    <source>
        <dbReference type="Proteomes" id="UP000001916"/>
    </source>
</evidence>
<dbReference type="eggNOG" id="COG1250">
    <property type="taxonomic scope" value="Bacteria"/>
</dbReference>
<dbReference type="InterPro" id="IPR001753">
    <property type="entry name" value="Enoyl-CoA_hydra/iso"/>
</dbReference>
<evidence type="ECO:0000256" key="6">
    <source>
        <dbReference type="ARBA" id="ARBA00023098"/>
    </source>
</evidence>